<keyword evidence="10" id="KW-0670">Pyruvate</keyword>
<keyword evidence="1" id="KW-1003">Cell membrane</keyword>
<proteinExistence type="predicted"/>
<dbReference type="Proteomes" id="UP001064971">
    <property type="component" value="Chromosome"/>
</dbReference>
<protein>
    <recommendedName>
        <fullName evidence="13">Phosphatidylserine decarboxylase</fullName>
    </recommendedName>
</protein>
<keyword evidence="5" id="KW-0472">Membrane</keyword>
<name>A0ABN6RIC7_9DEIO</name>
<evidence type="ECO:0000256" key="9">
    <source>
        <dbReference type="ARBA" id="ARBA00023264"/>
    </source>
</evidence>
<keyword evidence="9" id="KW-1208">Phospholipid metabolism</keyword>
<organism evidence="11 12">
    <name type="scientific">Deinococcus aetherius</name>
    <dbReference type="NCBI Taxonomy" id="200252"/>
    <lineage>
        <taxon>Bacteria</taxon>
        <taxon>Thermotogati</taxon>
        <taxon>Deinococcota</taxon>
        <taxon>Deinococci</taxon>
        <taxon>Deinococcales</taxon>
        <taxon>Deinococcaceae</taxon>
        <taxon>Deinococcus</taxon>
    </lineage>
</organism>
<keyword evidence="3" id="KW-0210">Decarboxylase</keyword>
<evidence type="ECO:0000313" key="11">
    <source>
        <dbReference type="EMBL" id="BDP41991.1"/>
    </source>
</evidence>
<evidence type="ECO:0000256" key="5">
    <source>
        <dbReference type="ARBA" id="ARBA00023136"/>
    </source>
</evidence>
<evidence type="ECO:0000256" key="2">
    <source>
        <dbReference type="ARBA" id="ARBA00022516"/>
    </source>
</evidence>
<sequence>MPRLSRLVLPLAALAAAVWYVRGVRRYRDPIRIPPQDAGAVLSPADGLVCFVRCIEGGEVRVETLAAPLRARDLIGADVREGWLVGLVNGPLDVHFAYAPVSGTARGSQHLGSRLNLPVGGPGLLLGRPADLLGTRGAVENERHVTTLTTEKGDVSVTLVAGRGGLNATTYVRPGDETRAGHKLAFLEEGGLILLTLPGHAAPQVSVGDRVTGAETVVARI</sequence>
<dbReference type="PANTHER" id="PTHR35809">
    <property type="entry name" value="ARCHAETIDYLSERINE DECARBOXYLASE PROENZYME-RELATED"/>
    <property type="match status" value="1"/>
</dbReference>
<dbReference type="InterPro" id="IPR003817">
    <property type="entry name" value="PS_Dcarbxylase"/>
</dbReference>
<evidence type="ECO:0000256" key="8">
    <source>
        <dbReference type="ARBA" id="ARBA00023239"/>
    </source>
</evidence>
<reference evidence="11" key="1">
    <citation type="submission" date="2022-07" db="EMBL/GenBank/DDBJ databases">
        <title>Complete Genome Sequence of the Radioresistant Bacterium Deinococcus aetherius ST0316, Isolated from the Air Dust collected in Lower Stratosphere above Japan.</title>
        <authorList>
            <person name="Satoh K."/>
            <person name="Hagiwara K."/>
            <person name="Katsumata K."/>
            <person name="Kubo A."/>
            <person name="Yokobori S."/>
            <person name="Yamagishi A."/>
            <person name="Oono Y."/>
            <person name="Narumi I."/>
        </authorList>
    </citation>
    <scope>NUCLEOTIDE SEQUENCE</scope>
    <source>
        <strain evidence="11">ST0316</strain>
    </source>
</reference>
<evidence type="ECO:0000313" key="12">
    <source>
        <dbReference type="Proteomes" id="UP001064971"/>
    </source>
</evidence>
<evidence type="ECO:0000256" key="3">
    <source>
        <dbReference type="ARBA" id="ARBA00022793"/>
    </source>
</evidence>
<keyword evidence="2" id="KW-0444">Lipid biosynthesis</keyword>
<evidence type="ECO:0008006" key="13">
    <source>
        <dbReference type="Google" id="ProtNLM"/>
    </source>
</evidence>
<keyword evidence="7" id="KW-0594">Phospholipid biosynthesis</keyword>
<dbReference type="Pfam" id="PF02666">
    <property type="entry name" value="PS_Dcarbxylase"/>
    <property type="match status" value="1"/>
</dbReference>
<accession>A0ABN6RIC7</accession>
<dbReference type="PANTHER" id="PTHR35809:SF1">
    <property type="entry name" value="ARCHAETIDYLSERINE DECARBOXYLASE PROENZYME-RELATED"/>
    <property type="match status" value="1"/>
</dbReference>
<evidence type="ECO:0000256" key="10">
    <source>
        <dbReference type="ARBA" id="ARBA00023317"/>
    </source>
</evidence>
<evidence type="ECO:0000256" key="7">
    <source>
        <dbReference type="ARBA" id="ARBA00023209"/>
    </source>
</evidence>
<dbReference type="EMBL" id="AP026560">
    <property type="protein sequence ID" value="BDP41991.1"/>
    <property type="molecule type" value="Genomic_DNA"/>
</dbReference>
<dbReference type="RefSeq" id="WP_264774706.1">
    <property type="nucleotide sequence ID" value="NZ_AP026560.1"/>
</dbReference>
<keyword evidence="12" id="KW-1185">Reference proteome</keyword>
<evidence type="ECO:0000256" key="4">
    <source>
        <dbReference type="ARBA" id="ARBA00023098"/>
    </source>
</evidence>
<keyword evidence="6" id="KW-0865">Zymogen</keyword>
<evidence type="ECO:0000256" key="6">
    <source>
        <dbReference type="ARBA" id="ARBA00023145"/>
    </source>
</evidence>
<gene>
    <name evidence="11" type="ORF">DAETH_19600</name>
</gene>
<keyword evidence="8" id="KW-0456">Lyase</keyword>
<dbReference type="InterPro" id="IPR033175">
    <property type="entry name" value="PSD-A"/>
</dbReference>
<keyword evidence="4" id="KW-0443">Lipid metabolism</keyword>
<evidence type="ECO:0000256" key="1">
    <source>
        <dbReference type="ARBA" id="ARBA00022475"/>
    </source>
</evidence>